<dbReference type="InterPro" id="IPR017245">
    <property type="entry name" value="BLOC-1_complex_su-3"/>
</dbReference>
<evidence type="ECO:0000313" key="4">
    <source>
        <dbReference type="Proteomes" id="UP000242457"/>
    </source>
</evidence>
<accession>A0A2A3ESK5</accession>
<dbReference type="Pfam" id="PF15753">
    <property type="entry name" value="BLOC1S3"/>
    <property type="match status" value="1"/>
</dbReference>
<gene>
    <name evidence="3" type="ORF">APICC_03128</name>
</gene>
<sequence length="172" mass="18624">MDLKAVVVSGEAPESDDDSASIVTGIGFPFVRTPNYCGTIISGEAPESDDDGTSLSSISGAVDAMTCIPEMKIPKSKKCSVKYNSLLHKKLHECNETLDKDLIQMVDGTIGAATQELTTVNKQLLRSELILQEAVSQLRSACNRTRDASNALLQLINENFNKFVITDTFGCY</sequence>
<organism evidence="3 4">
    <name type="scientific">Apis cerana cerana</name>
    <name type="common">Oriental honeybee</name>
    <dbReference type="NCBI Taxonomy" id="94128"/>
    <lineage>
        <taxon>Eukaryota</taxon>
        <taxon>Metazoa</taxon>
        <taxon>Ecdysozoa</taxon>
        <taxon>Arthropoda</taxon>
        <taxon>Hexapoda</taxon>
        <taxon>Insecta</taxon>
        <taxon>Pterygota</taxon>
        <taxon>Neoptera</taxon>
        <taxon>Endopterygota</taxon>
        <taxon>Hymenoptera</taxon>
        <taxon>Apocrita</taxon>
        <taxon>Aculeata</taxon>
        <taxon>Apoidea</taxon>
        <taxon>Anthophila</taxon>
        <taxon>Apidae</taxon>
        <taxon>Apis</taxon>
    </lineage>
</organism>
<dbReference type="PANTHER" id="PTHR31974:SF2">
    <property type="entry name" value="BIOGENESIS OF LYSOSOME-RELATED ORGANELLES COMPLEX 1 SUBUNIT 3"/>
    <property type="match status" value="1"/>
</dbReference>
<evidence type="ECO:0000313" key="3">
    <source>
        <dbReference type="EMBL" id="PBC34196.1"/>
    </source>
</evidence>
<proteinExistence type="inferred from homology"/>
<evidence type="ECO:0000256" key="1">
    <source>
        <dbReference type="ARBA" id="ARBA00008942"/>
    </source>
</evidence>
<dbReference type="AlphaFoldDB" id="A0A2A3ESK5"/>
<dbReference type="PANTHER" id="PTHR31974">
    <property type="entry name" value="BIOGENESIS OF LYSOSOME-RELATED ORGANELLES COMPLEX 1 SUBUNIT 3"/>
    <property type="match status" value="1"/>
</dbReference>
<reference evidence="3 4" key="1">
    <citation type="submission" date="2014-07" db="EMBL/GenBank/DDBJ databases">
        <title>Genomic and transcriptomic analysis on Apis cerana provide comprehensive insights into honey bee biology.</title>
        <authorList>
            <person name="Diao Q."/>
            <person name="Sun L."/>
            <person name="Zheng H."/>
            <person name="Zheng H."/>
            <person name="Xu S."/>
            <person name="Wang S."/>
            <person name="Zeng Z."/>
            <person name="Hu F."/>
            <person name="Su S."/>
            <person name="Wu J."/>
        </authorList>
    </citation>
    <scope>NUCLEOTIDE SEQUENCE [LARGE SCALE GENOMIC DNA]</scope>
    <source>
        <tissue evidence="3">Pupae without intestine</tissue>
    </source>
</reference>
<keyword evidence="4" id="KW-1185">Reference proteome</keyword>
<dbReference type="STRING" id="94128.A0A2A3ESK5"/>
<dbReference type="GO" id="GO:0031083">
    <property type="term" value="C:BLOC-1 complex"/>
    <property type="evidence" value="ECO:0007669"/>
    <property type="project" value="TreeGrafter"/>
</dbReference>
<comment type="similarity">
    <text evidence="1">Belongs to the BLOC1S3 family.</text>
</comment>
<evidence type="ECO:0000256" key="2">
    <source>
        <dbReference type="ARBA" id="ARBA00019581"/>
    </source>
</evidence>
<name>A0A2A3ESK5_APICC</name>
<dbReference type="EMBL" id="KZ288192">
    <property type="protein sequence ID" value="PBC34196.1"/>
    <property type="molecule type" value="Genomic_DNA"/>
</dbReference>
<protein>
    <recommendedName>
        <fullName evidence="2">Biogenesis of lysosome-related organelles complex 1 subunit 3</fullName>
    </recommendedName>
</protein>
<dbReference type="Proteomes" id="UP000242457">
    <property type="component" value="Unassembled WGS sequence"/>
</dbReference>
<dbReference type="OrthoDB" id="5984572at2759"/>